<keyword evidence="4" id="KW-0138">CF(0)</keyword>
<evidence type="ECO:0000256" key="8">
    <source>
        <dbReference type="ARBA" id="ARBA00023136"/>
    </source>
</evidence>
<feature type="transmembrane region" description="Helical" evidence="10">
    <location>
        <begin position="33"/>
        <end position="53"/>
    </location>
</feature>
<sequence>MVKCRGQISLCAPCAVHHWWRWYYRKYIDVRRGGIGGVGMLLVGYCVLSYMWSYEHLREKWRKAARTGF</sequence>
<dbReference type="PANTHER" id="PTHR13080:SF20">
    <property type="entry name" value="ATP SYNTHASE SUBUNIT F, MITOCHONDRIAL-RELATED"/>
    <property type="match status" value="1"/>
</dbReference>
<comment type="similarity">
    <text evidence="2">Belongs to the ATPase F chain family.</text>
</comment>
<keyword evidence="5" id="KW-0375">Hydrogen ion transport</keyword>
<evidence type="ECO:0000256" key="9">
    <source>
        <dbReference type="ARBA" id="ARBA00023310"/>
    </source>
</evidence>
<proteinExistence type="inferred from homology"/>
<reference evidence="11" key="2">
    <citation type="submission" date="2025-08" db="UniProtKB">
        <authorList>
            <consortium name="Ensembl"/>
        </authorList>
    </citation>
    <scope>IDENTIFICATION</scope>
</reference>
<dbReference type="Proteomes" id="UP000694580">
    <property type="component" value="Chromosome 2"/>
</dbReference>
<evidence type="ECO:0000256" key="7">
    <source>
        <dbReference type="ARBA" id="ARBA00023128"/>
    </source>
</evidence>
<evidence type="ECO:0008006" key="13">
    <source>
        <dbReference type="Google" id="ProtNLM"/>
    </source>
</evidence>
<dbReference type="GO" id="GO:0045259">
    <property type="term" value="C:proton-transporting ATP synthase complex"/>
    <property type="evidence" value="ECO:0007669"/>
    <property type="project" value="UniProtKB-KW"/>
</dbReference>
<reference evidence="11" key="3">
    <citation type="submission" date="2025-09" db="UniProtKB">
        <authorList>
            <consortium name="Ensembl"/>
        </authorList>
    </citation>
    <scope>IDENTIFICATION</scope>
</reference>
<dbReference type="GO" id="GO:0031966">
    <property type="term" value="C:mitochondrial membrane"/>
    <property type="evidence" value="ECO:0007669"/>
    <property type="project" value="UniProtKB-SubCell"/>
</dbReference>
<protein>
    <recommendedName>
        <fullName evidence="13">ATP synthase subunit f, mitochondrial</fullName>
    </recommendedName>
</protein>
<dbReference type="GO" id="GO:0042776">
    <property type="term" value="P:proton motive force-driven mitochondrial ATP synthesis"/>
    <property type="evidence" value="ECO:0007669"/>
    <property type="project" value="TreeGrafter"/>
</dbReference>
<dbReference type="AlphaFoldDB" id="A0AAY4A1G9"/>
<keyword evidence="10" id="KW-1133">Transmembrane helix</keyword>
<keyword evidence="7" id="KW-0496">Mitochondrion</keyword>
<evidence type="ECO:0000256" key="1">
    <source>
        <dbReference type="ARBA" id="ARBA00004325"/>
    </source>
</evidence>
<organism evidence="11 12">
    <name type="scientific">Denticeps clupeoides</name>
    <name type="common">denticle herring</name>
    <dbReference type="NCBI Taxonomy" id="299321"/>
    <lineage>
        <taxon>Eukaryota</taxon>
        <taxon>Metazoa</taxon>
        <taxon>Chordata</taxon>
        <taxon>Craniata</taxon>
        <taxon>Vertebrata</taxon>
        <taxon>Euteleostomi</taxon>
        <taxon>Actinopterygii</taxon>
        <taxon>Neopterygii</taxon>
        <taxon>Teleostei</taxon>
        <taxon>Clupei</taxon>
        <taxon>Clupeiformes</taxon>
        <taxon>Denticipitoidei</taxon>
        <taxon>Denticipitidae</taxon>
        <taxon>Denticeps</taxon>
    </lineage>
</organism>
<reference evidence="11 12" key="1">
    <citation type="submission" date="2020-06" db="EMBL/GenBank/DDBJ databases">
        <authorList>
            <consortium name="Wellcome Sanger Institute Data Sharing"/>
        </authorList>
    </citation>
    <scope>NUCLEOTIDE SEQUENCE [LARGE SCALE GENOMIC DNA]</scope>
</reference>
<name>A0AAY4A1G9_9TELE</name>
<evidence type="ECO:0000313" key="11">
    <source>
        <dbReference type="Ensembl" id="ENSDCDP00010000971.1"/>
    </source>
</evidence>
<keyword evidence="3" id="KW-0813">Transport</keyword>
<evidence type="ECO:0000256" key="10">
    <source>
        <dbReference type="SAM" id="Phobius"/>
    </source>
</evidence>
<evidence type="ECO:0000313" key="12">
    <source>
        <dbReference type="Proteomes" id="UP000694580"/>
    </source>
</evidence>
<comment type="subcellular location">
    <subcellularLocation>
        <location evidence="1">Mitochondrion membrane</location>
    </subcellularLocation>
</comment>
<accession>A0AAY4A1G9</accession>
<dbReference type="Ensembl" id="ENSDCDT00010001016.1">
    <property type="protein sequence ID" value="ENSDCDP00010000971.1"/>
    <property type="gene ID" value="ENSDCDG00010000541.1"/>
</dbReference>
<dbReference type="GO" id="GO:0046933">
    <property type="term" value="F:proton-transporting ATP synthase activity, rotational mechanism"/>
    <property type="evidence" value="ECO:0007669"/>
    <property type="project" value="TreeGrafter"/>
</dbReference>
<evidence type="ECO:0000256" key="4">
    <source>
        <dbReference type="ARBA" id="ARBA00022547"/>
    </source>
</evidence>
<keyword evidence="12" id="KW-1185">Reference proteome</keyword>
<dbReference type="GeneTree" id="ENSGT00940000167489"/>
<keyword evidence="9" id="KW-0066">ATP synthesis</keyword>
<evidence type="ECO:0000256" key="6">
    <source>
        <dbReference type="ARBA" id="ARBA00023065"/>
    </source>
</evidence>
<evidence type="ECO:0000256" key="3">
    <source>
        <dbReference type="ARBA" id="ARBA00022448"/>
    </source>
</evidence>
<dbReference type="InterPro" id="IPR019344">
    <property type="entry name" value="F1F0-ATPsyn_F_prd"/>
</dbReference>
<evidence type="ECO:0000256" key="2">
    <source>
        <dbReference type="ARBA" id="ARBA00005895"/>
    </source>
</evidence>
<keyword evidence="6" id="KW-0406">Ion transport</keyword>
<evidence type="ECO:0000256" key="5">
    <source>
        <dbReference type="ARBA" id="ARBA00022781"/>
    </source>
</evidence>
<dbReference type="PANTHER" id="PTHR13080">
    <property type="entry name" value="ATP SYNTHASE F CHAIN, MITOCHONDRIAL-RELATED"/>
    <property type="match status" value="1"/>
</dbReference>
<keyword evidence="8 10" id="KW-0472">Membrane</keyword>
<keyword evidence="10" id="KW-0812">Transmembrane</keyword>